<accession>A0A495VVR1</accession>
<dbReference type="GO" id="GO:0003677">
    <property type="term" value="F:DNA binding"/>
    <property type="evidence" value="ECO:0007669"/>
    <property type="project" value="UniProtKB-KW"/>
</dbReference>
<dbReference type="RefSeq" id="WP_246018707.1">
    <property type="nucleotide sequence ID" value="NZ_RBXO01000001.1"/>
</dbReference>
<feature type="region of interest" description="Disordered" evidence="1">
    <location>
        <begin position="108"/>
        <end position="136"/>
    </location>
</feature>
<dbReference type="AlphaFoldDB" id="A0A495VVR1"/>
<evidence type="ECO:0000313" key="3">
    <source>
        <dbReference type="Proteomes" id="UP000282084"/>
    </source>
</evidence>
<evidence type="ECO:0000256" key="1">
    <source>
        <dbReference type="SAM" id="MobiDB-lite"/>
    </source>
</evidence>
<dbReference type="InterPro" id="IPR036894">
    <property type="entry name" value="YbaB-like_sf"/>
</dbReference>
<evidence type="ECO:0000313" key="2">
    <source>
        <dbReference type="EMBL" id="RKT52797.1"/>
    </source>
</evidence>
<dbReference type="Proteomes" id="UP000282084">
    <property type="component" value="Unassembled WGS sequence"/>
</dbReference>
<protein>
    <submittedName>
        <fullName evidence="2">DNA-binding protein YbaB</fullName>
    </submittedName>
</protein>
<keyword evidence="3" id="KW-1185">Reference proteome</keyword>
<dbReference type="EMBL" id="RBXO01000001">
    <property type="protein sequence ID" value="RKT52797.1"/>
    <property type="molecule type" value="Genomic_DNA"/>
</dbReference>
<comment type="caution">
    <text evidence="2">The sequence shown here is derived from an EMBL/GenBank/DDBJ whole genome shotgun (WGS) entry which is preliminary data.</text>
</comment>
<dbReference type="Gene3D" id="3.30.1310.10">
    <property type="entry name" value="Nucleoid-associated protein YbaB-like domain"/>
    <property type="match status" value="1"/>
</dbReference>
<gene>
    <name evidence="2" type="ORF">C8E97_1333</name>
</gene>
<reference evidence="2 3" key="1">
    <citation type="submission" date="2018-10" db="EMBL/GenBank/DDBJ databases">
        <title>Sequencing the genomes of 1000 actinobacteria strains.</title>
        <authorList>
            <person name="Klenk H.-P."/>
        </authorList>
    </citation>
    <scope>NUCLEOTIDE SEQUENCE [LARGE SCALE GENOMIC DNA]</scope>
    <source>
        <strain evidence="2 3">DSM 43800</strain>
    </source>
</reference>
<name>A0A495VVR1_9PSEU</name>
<organism evidence="2 3">
    <name type="scientific">Saccharothrix australiensis</name>
    <dbReference type="NCBI Taxonomy" id="2072"/>
    <lineage>
        <taxon>Bacteria</taxon>
        <taxon>Bacillati</taxon>
        <taxon>Actinomycetota</taxon>
        <taxon>Actinomycetes</taxon>
        <taxon>Pseudonocardiales</taxon>
        <taxon>Pseudonocardiaceae</taxon>
        <taxon>Saccharothrix</taxon>
    </lineage>
</organism>
<keyword evidence="2" id="KW-0238">DNA-binding</keyword>
<feature type="compositionally biased region" description="Basic and acidic residues" evidence="1">
    <location>
        <begin position="113"/>
        <end position="136"/>
    </location>
</feature>
<proteinExistence type="predicted"/>
<dbReference type="SUPFAM" id="SSF82607">
    <property type="entry name" value="YbaB-like"/>
    <property type="match status" value="1"/>
</dbReference>
<sequence length="136" mass="15446">MDPQEMVAQAQERFAKIRRDPEKALFSQHKGVSPSGAVTVWVDMMGKLVRVHIAPNTLYEGGEPWLTEEFMAAHEAAKRAAEVLDFNMADLARELDDALALKQHVTAAPELPSVERRPTARRPDDDEWFENRSHLR</sequence>